<dbReference type="InterPro" id="IPR000160">
    <property type="entry name" value="GGDEF_dom"/>
</dbReference>
<dbReference type="CDD" id="cd01949">
    <property type="entry name" value="GGDEF"/>
    <property type="match status" value="1"/>
</dbReference>
<dbReference type="Gene3D" id="3.40.50.2300">
    <property type="match status" value="1"/>
</dbReference>
<dbReference type="Pfam" id="PF00990">
    <property type="entry name" value="GGDEF"/>
    <property type="match status" value="1"/>
</dbReference>
<feature type="modified residue" description="4-aspartylphosphate" evidence="3">
    <location>
        <position position="53"/>
    </location>
</feature>
<reference evidence="6 7" key="1">
    <citation type="submission" date="2021-06" db="EMBL/GenBank/DDBJ databases">
        <title>Rhodobacteraceae bacterium strain HSP-20.</title>
        <authorList>
            <person name="Chen W.-M."/>
        </authorList>
    </citation>
    <scope>NUCLEOTIDE SEQUENCE [LARGE SCALE GENOMIC DNA]</scope>
    <source>
        <strain evidence="6 7">HSP-20</strain>
    </source>
</reference>
<dbReference type="PANTHER" id="PTHR45138:SF9">
    <property type="entry name" value="DIGUANYLATE CYCLASE DGCM-RELATED"/>
    <property type="match status" value="1"/>
</dbReference>
<evidence type="ECO:0000313" key="6">
    <source>
        <dbReference type="EMBL" id="MBU9699637.1"/>
    </source>
</evidence>
<gene>
    <name evidence="6" type="ORF">GU927_017475</name>
</gene>
<accession>A0ABS6J7Z7</accession>
<dbReference type="Proteomes" id="UP000731907">
    <property type="component" value="Unassembled WGS sequence"/>
</dbReference>
<dbReference type="SMART" id="SM00448">
    <property type="entry name" value="REC"/>
    <property type="match status" value="1"/>
</dbReference>
<name>A0ABS6J7Z7_9RHOB</name>
<dbReference type="PROSITE" id="PS50887">
    <property type="entry name" value="GGDEF"/>
    <property type="match status" value="1"/>
</dbReference>
<keyword evidence="7" id="KW-1185">Reference proteome</keyword>
<comment type="caution">
    <text evidence="6">The sequence shown here is derived from an EMBL/GenBank/DDBJ whole genome shotgun (WGS) entry which is preliminary data.</text>
</comment>
<evidence type="ECO:0000256" key="3">
    <source>
        <dbReference type="PROSITE-ProRule" id="PRU00169"/>
    </source>
</evidence>
<organism evidence="6 7">
    <name type="scientific">Paragemmobacter amnigenus</name>
    <dbReference type="NCBI Taxonomy" id="2852097"/>
    <lineage>
        <taxon>Bacteria</taxon>
        <taxon>Pseudomonadati</taxon>
        <taxon>Pseudomonadota</taxon>
        <taxon>Alphaproteobacteria</taxon>
        <taxon>Rhodobacterales</taxon>
        <taxon>Paracoccaceae</taxon>
        <taxon>Paragemmobacter</taxon>
    </lineage>
</organism>
<evidence type="ECO:0000259" key="4">
    <source>
        <dbReference type="PROSITE" id="PS50110"/>
    </source>
</evidence>
<sequence length="448" mass="47446">MTGKILIVDDVATNRIVLKTRISAALHEVSLAVDGQSALDMVRQDRPDAILLDLHLPDIPGLEVLARLRADPASRDIPVIVHSAAATPDQRLAALRAGADDVLPKPADDRLLLARLRALLRRHDPEAREALALDGLEDAGAPFDWPGLVTLTAMDEDAARRLDRRLAPHLSHRLVLRDRETLLGAETGRGAQGPGTPDGFVIDGATDPANALVLLSELRSDSLSRHSGIAVLIGDPRLAAFAYDLGADEAIPPDTPPAETAARIDALVRRARAATQRRAALHDHARLALTDPLTGLSNRRHALRRLGELSARSVSTGQGLTVLLADLDRFKRVNDSYGHAAGDAVLAEVAARLRAEMSAGDLLARIGGEEFLIVLSAPLAEGEARARRLCAAVGDSPVPLPDGRTISVTLSVGLSYAPPGSLPDTVIAQADHALLGAKTLGRNRVKVG</sequence>
<feature type="domain" description="GGDEF" evidence="5">
    <location>
        <begin position="318"/>
        <end position="448"/>
    </location>
</feature>
<dbReference type="InterPro" id="IPR043128">
    <property type="entry name" value="Rev_trsase/Diguanyl_cyclase"/>
</dbReference>
<dbReference type="Gene3D" id="3.30.70.270">
    <property type="match status" value="1"/>
</dbReference>
<feature type="domain" description="Response regulatory" evidence="4">
    <location>
        <begin position="4"/>
        <end position="120"/>
    </location>
</feature>
<proteinExistence type="predicted"/>
<dbReference type="InterPro" id="IPR001789">
    <property type="entry name" value="Sig_transdc_resp-reg_receiver"/>
</dbReference>
<dbReference type="EMBL" id="JAAATX020000013">
    <property type="protein sequence ID" value="MBU9699637.1"/>
    <property type="molecule type" value="Genomic_DNA"/>
</dbReference>
<dbReference type="RefSeq" id="WP_161763746.1">
    <property type="nucleotide sequence ID" value="NZ_JAAATX020000013.1"/>
</dbReference>
<dbReference type="SUPFAM" id="SSF55073">
    <property type="entry name" value="Nucleotide cyclase"/>
    <property type="match status" value="1"/>
</dbReference>
<keyword evidence="6" id="KW-0808">Transferase</keyword>
<evidence type="ECO:0000256" key="1">
    <source>
        <dbReference type="ARBA" id="ARBA00012528"/>
    </source>
</evidence>
<dbReference type="Pfam" id="PF00072">
    <property type="entry name" value="Response_reg"/>
    <property type="match status" value="1"/>
</dbReference>
<dbReference type="GO" id="GO:0052621">
    <property type="term" value="F:diguanylate cyclase activity"/>
    <property type="evidence" value="ECO:0007669"/>
    <property type="project" value="UniProtKB-EC"/>
</dbReference>
<evidence type="ECO:0000259" key="5">
    <source>
        <dbReference type="PROSITE" id="PS50887"/>
    </source>
</evidence>
<dbReference type="InterPro" id="IPR011006">
    <property type="entry name" value="CheY-like_superfamily"/>
</dbReference>
<dbReference type="InterPro" id="IPR029787">
    <property type="entry name" value="Nucleotide_cyclase"/>
</dbReference>
<evidence type="ECO:0000313" key="7">
    <source>
        <dbReference type="Proteomes" id="UP000731907"/>
    </source>
</evidence>
<keyword evidence="3" id="KW-0597">Phosphoprotein</keyword>
<comment type="catalytic activity">
    <reaction evidence="2">
        <text>2 GTP = 3',3'-c-di-GMP + 2 diphosphate</text>
        <dbReference type="Rhea" id="RHEA:24898"/>
        <dbReference type="ChEBI" id="CHEBI:33019"/>
        <dbReference type="ChEBI" id="CHEBI:37565"/>
        <dbReference type="ChEBI" id="CHEBI:58805"/>
        <dbReference type="EC" id="2.7.7.65"/>
    </reaction>
</comment>
<dbReference type="InterPro" id="IPR050469">
    <property type="entry name" value="Diguanylate_Cyclase"/>
</dbReference>
<dbReference type="NCBIfam" id="TIGR00254">
    <property type="entry name" value="GGDEF"/>
    <property type="match status" value="1"/>
</dbReference>
<dbReference type="SUPFAM" id="SSF52172">
    <property type="entry name" value="CheY-like"/>
    <property type="match status" value="1"/>
</dbReference>
<keyword evidence="6" id="KW-0548">Nucleotidyltransferase</keyword>
<dbReference type="SMART" id="SM00267">
    <property type="entry name" value="GGDEF"/>
    <property type="match status" value="1"/>
</dbReference>
<dbReference type="EC" id="2.7.7.65" evidence="1"/>
<evidence type="ECO:0000256" key="2">
    <source>
        <dbReference type="ARBA" id="ARBA00034247"/>
    </source>
</evidence>
<dbReference type="PANTHER" id="PTHR45138">
    <property type="entry name" value="REGULATORY COMPONENTS OF SENSORY TRANSDUCTION SYSTEM"/>
    <property type="match status" value="1"/>
</dbReference>
<protein>
    <recommendedName>
        <fullName evidence="1">diguanylate cyclase</fullName>
        <ecNumber evidence="1">2.7.7.65</ecNumber>
    </recommendedName>
</protein>
<dbReference type="PROSITE" id="PS50110">
    <property type="entry name" value="RESPONSE_REGULATORY"/>
    <property type="match status" value="1"/>
</dbReference>